<evidence type="ECO:0000313" key="4">
    <source>
        <dbReference type="EMBL" id="GIE49002.1"/>
    </source>
</evidence>
<keyword evidence="1 2" id="KW-0732">Signal</keyword>
<evidence type="ECO:0000313" key="5">
    <source>
        <dbReference type="Proteomes" id="UP000647172"/>
    </source>
</evidence>
<sequence>MRHPTHRRARLAAAGIALALAAGGCGTASADTDTTATGDVVVDQEIRALLPENVRQRGSIQLATDPSYAPMESYAADGRTIIGFDADLAAALGSVTGIRVELVAADFGSALDETVAGTYDGVLSSMTDTAEREKKADFIDYFSAGTAVVVQRGNPHGISDLKDLCGKVVAVERSTVQADLLRRSQPGCGADKMIVKTFRTNADALLQVRTGRAVAILNDFPPAAYLAADVKTRSYYQLASTVQYEPGLLGLAVAKDNTALRDALRAALDSLIRSGRYTELLQRWGVTNGALEASSVNGGS</sequence>
<feature type="signal peptide" evidence="2">
    <location>
        <begin position="1"/>
        <end position="30"/>
    </location>
</feature>
<evidence type="ECO:0000256" key="2">
    <source>
        <dbReference type="SAM" id="SignalP"/>
    </source>
</evidence>
<name>A0A919JH74_9ACTN</name>
<protein>
    <submittedName>
        <fullName evidence="4">ABC transporter substrate-binding protein</fullName>
    </submittedName>
</protein>
<dbReference type="Proteomes" id="UP000647172">
    <property type="component" value="Unassembled WGS sequence"/>
</dbReference>
<dbReference type="Gene3D" id="3.40.190.10">
    <property type="entry name" value="Periplasmic binding protein-like II"/>
    <property type="match status" value="2"/>
</dbReference>
<organism evidence="4 5">
    <name type="scientific">Actinoplanes nipponensis</name>
    <dbReference type="NCBI Taxonomy" id="135950"/>
    <lineage>
        <taxon>Bacteria</taxon>
        <taxon>Bacillati</taxon>
        <taxon>Actinomycetota</taxon>
        <taxon>Actinomycetes</taxon>
        <taxon>Micromonosporales</taxon>
        <taxon>Micromonosporaceae</taxon>
        <taxon>Actinoplanes</taxon>
    </lineage>
</organism>
<dbReference type="RefSeq" id="WP_203768114.1">
    <property type="nucleotide sequence ID" value="NZ_BOMQ01000028.1"/>
</dbReference>
<feature type="domain" description="Solute-binding protein family 3/N-terminal" evidence="3">
    <location>
        <begin position="59"/>
        <end position="288"/>
    </location>
</feature>
<dbReference type="SMART" id="SM00062">
    <property type="entry name" value="PBPb"/>
    <property type="match status" value="1"/>
</dbReference>
<dbReference type="PANTHER" id="PTHR35936:SF17">
    <property type="entry name" value="ARGININE-BINDING EXTRACELLULAR PROTEIN ARTP"/>
    <property type="match status" value="1"/>
</dbReference>
<gene>
    <name evidence="4" type="ORF">Ani05nite_25360</name>
</gene>
<dbReference type="CDD" id="cd01004">
    <property type="entry name" value="PBP2_MidA_like"/>
    <property type="match status" value="1"/>
</dbReference>
<dbReference type="PROSITE" id="PS51257">
    <property type="entry name" value="PROKAR_LIPOPROTEIN"/>
    <property type="match status" value="1"/>
</dbReference>
<dbReference type="PANTHER" id="PTHR35936">
    <property type="entry name" value="MEMBRANE-BOUND LYTIC MUREIN TRANSGLYCOSYLASE F"/>
    <property type="match status" value="1"/>
</dbReference>
<feature type="chain" id="PRO_5036950325" evidence="2">
    <location>
        <begin position="31"/>
        <end position="300"/>
    </location>
</feature>
<dbReference type="InterPro" id="IPR001638">
    <property type="entry name" value="Solute-binding_3/MltF_N"/>
</dbReference>
<keyword evidence="5" id="KW-1185">Reference proteome</keyword>
<dbReference type="AlphaFoldDB" id="A0A919JH74"/>
<dbReference type="Pfam" id="PF00497">
    <property type="entry name" value="SBP_bac_3"/>
    <property type="match status" value="1"/>
</dbReference>
<accession>A0A919JH74</accession>
<dbReference type="EMBL" id="BOMQ01000028">
    <property type="protein sequence ID" value="GIE49002.1"/>
    <property type="molecule type" value="Genomic_DNA"/>
</dbReference>
<reference evidence="4" key="1">
    <citation type="submission" date="2021-01" db="EMBL/GenBank/DDBJ databases">
        <title>Whole genome shotgun sequence of Actinoplanes nipponensis NBRC 14063.</title>
        <authorList>
            <person name="Komaki H."/>
            <person name="Tamura T."/>
        </authorList>
    </citation>
    <scope>NUCLEOTIDE SEQUENCE</scope>
    <source>
        <strain evidence="4">NBRC 14063</strain>
    </source>
</reference>
<dbReference type="SUPFAM" id="SSF53850">
    <property type="entry name" value="Periplasmic binding protein-like II"/>
    <property type="match status" value="1"/>
</dbReference>
<comment type="caution">
    <text evidence="4">The sequence shown here is derived from an EMBL/GenBank/DDBJ whole genome shotgun (WGS) entry which is preliminary data.</text>
</comment>
<proteinExistence type="predicted"/>
<evidence type="ECO:0000256" key="1">
    <source>
        <dbReference type="ARBA" id="ARBA00022729"/>
    </source>
</evidence>
<evidence type="ECO:0000259" key="3">
    <source>
        <dbReference type="SMART" id="SM00062"/>
    </source>
</evidence>